<dbReference type="STRING" id="564608.C1MR33"/>
<dbReference type="InterPro" id="IPR044160">
    <property type="entry name" value="TGD4-like"/>
</dbReference>
<dbReference type="AlphaFoldDB" id="C1MR33"/>
<evidence type="ECO:0000256" key="1">
    <source>
        <dbReference type="SAM" id="MobiDB-lite"/>
    </source>
</evidence>
<evidence type="ECO:0000313" key="2">
    <source>
        <dbReference type="EMBL" id="EEH58186.1"/>
    </source>
</evidence>
<name>C1MR33_MICPC</name>
<dbReference type="EMBL" id="GG663738">
    <property type="protein sequence ID" value="EEH58186.1"/>
    <property type="molecule type" value="Genomic_DNA"/>
</dbReference>
<gene>
    <name evidence="2" type="ORF">MICPUCDRAFT_57508</name>
</gene>
<keyword evidence="3" id="KW-1185">Reference proteome</keyword>
<evidence type="ECO:0000313" key="3">
    <source>
        <dbReference type="Proteomes" id="UP000001876"/>
    </source>
</evidence>
<organism evidence="3">
    <name type="scientific">Micromonas pusilla (strain CCMP1545)</name>
    <name type="common">Picoplanktonic green alga</name>
    <dbReference type="NCBI Taxonomy" id="564608"/>
    <lineage>
        <taxon>Eukaryota</taxon>
        <taxon>Viridiplantae</taxon>
        <taxon>Chlorophyta</taxon>
        <taxon>Mamiellophyceae</taxon>
        <taxon>Mamiellales</taxon>
        <taxon>Mamiellaceae</taxon>
        <taxon>Micromonas</taxon>
    </lineage>
</organism>
<dbReference type="PANTHER" id="PTHR34954:SF3">
    <property type="entry name" value="EXPRESSED PROTEIN"/>
    <property type="match status" value="1"/>
</dbReference>
<protein>
    <submittedName>
        <fullName evidence="2">Predicted protein</fullName>
    </submittedName>
</protein>
<feature type="region of interest" description="Disordered" evidence="1">
    <location>
        <begin position="171"/>
        <end position="190"/>
    </location>
</feature>
<dbReference type="GO" id="GO:0070300">
    <property type="term" value="F:phosphatidic acid binding"/>
    <property type="evidence" value="ECO:0007669"/>
    <property type="project" value="InterPro"/>
</dbReference>
<reference evidence="2 3" key="1">
    <citation type="journal article" date="2009" name="Science">
        <title>Green evolution and dynamic adaptations revealed by genomes of the marine picoeukaryotes Micromonas.</title>
        <authorList>
            <person name="Worden A.Z."/>
            <person name="Lee J.H."/>
            <person name="Mock T."/>
            <person name="Rouze P."/>
            <person name="Simmons M.P."/>
            <person name="Aerts A.L."/>
            <person name="Allen A.E."/>
            <person name="Cuvelier M.L."/>
            <person name="Derelle E."/>
            <person name="Everett M.V."/>
            <person name="Foulon E."/>
            <person name="Grimwood J."/>
            <person name="Gundlach H."/>
            <person name="Henrissat B."/>
            <person name="Napoli C."/>
            <person name="McDonald S.M."/>
            <person name="Parker M.S."/>
            <person name="Rombauts S."/>
            <person name="Salamov A."/>
            <person name="Von Dassow P."/>
            <person name="Badger J.H."/>
            <person name="Coutinho P.M."/>
            <person name="Demir E."/>
            <person name="Dubchak I."/>
            <person name="Gentemann C."/>
            <person name="Eikrem W."/>
            <person name="Gready J.E."/>
            <person name="John U."/>
            <person name="Lanier W."/>
            <person name="Lindquist E.A."/>
            <person name="Lucas S."/>
            <person name="Mayer K.F."/>
            <person name="Moreau H."/>
            <person name="Not F."/>
            <person name="Otillar R."/>
            <person name="Panaud O."/>
            <person name="Pangilinan J."/>
            <person name="Paulsen I."/>
            <person name="Piegu B."/>
            <person name="Poliakov A."/>
            <person name="Robbens S."/>
            <person name="Schmutz J."/>
            <person name="Toulza E."/>
            <person name="Wyss T."/>
            <person name="Zelensky A."/>
            <person name="Zhou K."/>
            <person name="Armbrust E.V."/>
            <person name="Bhattacharya D."/>
            <person name="Goodenough U.W."/>
            <person name="Van de Peer Y."/>
            <person name="Grigoriev I.V."/>
        </authorList>
    </citation>
    <scope>NUCLEOTIDE SEQUENCE [LARGE SCALE GENOMIC DNA]</scope>
    <source>
        <strain evidence="2 3">CCMP1545</strain>
    </source>
</reference>
<dbReference type="OrthoDB" id="512148at2759"/>
<dbReference type="OMA" id="KRGPHIE"/>
<dbReference type="Proteomes" id="UP000001876">
    <property type="component" value="Unassembled WGS sequence"/>
</dbReference>
<dbReference type="PANTHER" id="PTHR34954">
    <property type="entry name" value="EXPRESSED PROTEIN"/>
    <property type="match status" value="1"/>
</dbReference>
<dbReference type="eggNOG" id="ENOG502R4W6">
    <property type="taxonomic scope" value="Eukaryota"/>
</dbReference>
<accession>C1MR33</accession>
<dbReference type="KEGG" id="mpp:MICPUCDRAFT_57508"/>
<dbReference type="GeneID" id="9683673"/>
<dbReference type="GO" id="GO:0034196">
    <property type="term" value="P:acylglycerol transport"/>
    <property type="evidence" value="ECO:0007669"/>
    <property type="project" value="InterPro"/>
</dbReference>
<proteinExistence type="predicted"/>
<sequence>MAPLTQRSMEATKASFTTIFGDQETECASALEGHVRVHQSSAPPFTLGLPSGLARSQQLYMMQRFLNIPATPSYDDSKGVGDGLVLDRVVANFGGRSWWNTFTLRLRAQRAWNTQQFSEGKPHQVLSDPSMYALSGRFRAGVGRSTALKAFGELGSLRGLNELRRKFMRSRDPNAAAASNAPAPAPALSSDEIPRGRVALQSKFFPWHVAHADLSHRERYQTSEGYEDGPSHASVTIASRGPQFLNYRFGVRQWLDETLPEFERAPGGGARPPPRREALAGVSIEQQATLWRGERRAPPPGKRPGGYAALPQRPNVTIGGLVGALARMPLVDSAGGWTKNETELRHVVSGTLHASVGSYLRPMLDYTAIDVRYDAGAMQPHRPLADAKPEGETSWVEKLISRGGKATLESEIVTLSATQQLLGPLKLRAEVRCTPKALGAAMGSAWTGFKGGGGGGGGGEVAAEGDDAAATGATGGFGAAWTACKGEMKGAELIYGVDCPLPPALGAARLVAWYNVNRREAMAEMRLFDL</sequence>
<dbReference type="RefSeq" id="XP_003058235.1">
    <property type="nucleotide sequence ID" value="XM_003058189.1"/>
</dbReference>
<dbReference type="GO" id="GO:1990052">
    <property type="term" value="P:ER to chloroplast lipid transport"/>
    <property type="evidence" value="ECO:0007669"/>
    <property type="project" value="InterPro"/>
</dbReference>
<feature type="compositionally biased region" description="Low complexity" evidence="1">
    <location>
        <begin position="173"/>
        <end position="182"/>
    </location>
</feature>